<feature type="compositionally biased region" description="Low complexity" evidence="1">
    <location>
        <begin position="32"/>
        <end position="49"/>
    </location>
</feature>
<dbReference type="GO" id="GO:0030366">
    <property type="term" value="F:molybdopterin synthase activity"/>
    <property type="evidence" value="ECO:0007669"/>
    <property type="project" value="UniProtKB-EC"/>
</dbReference>
<feature type="region of interest" description="Disordered" evidence="1">
    <location>
        <begin position="1"/>
        <end position="49"/>
    </location>
</feature>
<dbReference type="Proteomes" id="UP000776164">
    <property type="component" value="Unassembled WGS sequence"/>
</dbReference>
<dbReference type="PANTHER" id="PTHR23404">
    <property type="entry name" value="MOLYBDOPTERIN SYNTHASE RELATED"/>
    <property type="match status" value="1"/>
</dbReference>
<dbReference type="InterPro" id="IPR036563">
    <property type="entry name" value="MoaE_sf"/>
</dbReference>
<keyword evidence="2" id="KW-0808">Transferase</keyword>
<evidence type="ECO:0000313" key="2">
    <source>
        <dbReference type="EMBL" id="MBM7472862.1"/>
    </source>
</evidence>
<reference evidence="2 3" key="1">
    <citation type="submission" date="2021-01" db="EMBL/GenBank/DDBJ databases">
        <title>Sequencing the genomes of 1000 actinobacteria strains.</title>
        <authorList>
            <person name="Klenk H.-P."/>
        </authorList>
    </citation>
    <scope>NUCLEOTIDE SEQUENCE [LARGE SCALE GENOMIC DNA]</scope>
    <source>
        <strain evidence="2 3">DSM 13057</strain>
    </source>
</reference>
<dbReference type="Pfam" id="PF02391">
    <property type="entry name" value="MoaE"/>
    <property type="match status" value="1"/>
</dbReference>
<name>A0ABS2L717_9MICO</name>
<dbReference type="EC" id="2.8.1.12" evidence="2"/>
<dbReference type="InterPro" id="IPR003448">
    <property type="entry name" value="Mopterin_biosynth_MoaE"/>
</dbReference>
<evidence type="ECO:0000256" key="1">
    <source>
        <dbReference type="SAM" id="MobiDB-lite"/>
    </source>
</evidence>
<keyword evidence="3" id="KW-1185">Reference proteome</keyword>
<sequence length="199" mass="20327">MPASDSDSYVFGPDDVGPTGAVPSESIAGATGSEKTGAEAGSGASAESVGGYDLDDRSATGQVAFAYVSDVGITVEWCAENVASDEAGAVVTFSGVVRNHDHGKPVTRLSYSAHPSAGEVMREVANDVASAHPGTRIAVAHRVGNLAIGDIALACAVSAAHRSEAFAACSELVDAVKDRVPIWKEQWFTDGTFEWVGAG</sequence>
<dbReference type="SUPFAM" id="SSF54690">
    <property type="entry name" value="Molybdopterin synthase subunit MoaE"/>
    <property type="match status" value="1"/>
</dbReference>
<accession>A0ABS2L717</accession>
<comment type="caution">
    <text evidence="2">The sequence shown here is derived from an EMBL/GenBank/DDBJ whole genome shotgun (WGS) entry which is preliminary data.</text>
</comment>
<proteinExistence type="predicted"/>
<evidence type="ECO:0000313" key="3">
    <source>
        <dbReference type="Proteomes" id="UP000776164"/>
    </source>
</evidence>
<dbReference type="EMBL" id="JAFBBU010000001">
    <property type="protein sequence ID" value="MBM7472862.1"/>
    <property type="molecule type" value="Genomic_DNA"/>
</dbReference>
<dbReference type="Gene3D" id="3.90.1170.40">
    <property type="entry name" value="Molybdopterin biosynthesis MoaE subunit"/>
    <property type="match status" value="1"/>
</dbReference>
<dbReference type="CDD" id="cd00756">
    <property type="entry name" value="MoaE"/>
    <property type="match status" value="1"/>
</dbReference>
<protein>
    <submittedName>
        <fullName evidence="2">Molybdopterin synthase catalytic subunit</fullName>
        <ecNumber evidence="2">2.8.1.12</ecNumber>
    </submittedName>
</protein>
<organism evidence="2 3">
    <name type="scientific">Subtercola frigoramans</name>
    <dbReference type="NCBI Taxonomy" id="120298"/>
    <lineage>
        <taxon>Bacteria</taxon>
        <taxon>Bacillati</taxon>
        <taxon>Actinomycetota</taxon>
        <taxon>Actinomycetes</taxon>
        <taxon>Micrococcales</taxon>
        <taxon>Microbacteriaceae</taxon>
        <taxon>Subtercola</taxon>
    </lineage>
</organism>
<gene>
    <name evidence="2" type="ORF">JOE66_002496</name>
</gene>